<gene>
    <name evidence="1" type="ORF">BZ3500_MVSOF-1268-A1-R1_CHR1-3G02188</name>
</gene>
<organism evidence="1 2">
    <name type="scientific">Microbotryum saponariae</name>
    <dbReference type="NCBI Taxonomy" id="289078"/>
    <lineage>
        <taxon>Eukaryota</taxon>
        <taxon>Fungi</taxon>
        <taxon>Dikarya</taxon>
        <taxon>Basidiomycota</taxon>
        <taxon>Pucciniomycotina</taxon>
        <taxon>Microbotryomycetes</taxon>
        <taxon>Microbotryales</taxon>
        <taxon>Microbotryaceae</taxon>
        <taxon>Microbotryum</taxon>
    </lineage>
</organism>
<reference evidence="2" key="1">
    <citation type="submission" date="2016-10" db="EMBL/GenBank/DDBJ databases">
        <authorList>
            <person name="Jeantristanb JTB J.-T."/>
            <person name="Ricardo R."/>
        </authorList>
    </citation>
    <scope>NUCLEOTIDE SEQUENCE [LARGE SCALE GENOMIC DNA]</scope>
</reference>
<proteinExistence type="predicted"/>
<accession>A0A2X0MU50</accession>
<sequence length="53" mass="6221">MADFEVALEELIESKLSKLHLDQDHEELSSFVIGIVKEDSFEREVGRSDVWWK</sequence>
<name>A0A2X0MU50_9BASI</name>
<keyword evidence="2" id="KW-1185">Reference proteome</keyword>
<protein>
    <submittedName>
        <fullName evidence="1">BZ3500_MvSof-1268-A1-R1_Chr1-3g02188 protein</fullName>
    </submittedName>
</protein>
<evidence type="ECO:0000313" key="1">
    <source>
        <dbReference type="EMBL" id="SCZ90725.1"/>
    </source>
</evidence>
<dbReference type="Proteomes" id="UP000249723">
    <property type="component" value="Unassembled WGS sequence"/>
</dbReference>
<dbReference type="AlphaFoldDB" id="A0A2X0MU50"/>
<evidence type="ECO:0000313" key="2">
    <source>
        <dbReference type="Proteomes" id="UP000249723"/>
    </source>
</evidence>
<dbReference type="EMBL" id="FMWP01000014">
    <property type="protein sequence ID" value="SCZ90725.1"/>
    <property type="molecule type" value="Genomic_DNA"/>
</dbReference>